<keyword evidence="2" id="KW-1185">Reference proteome</keyword>
<organism evidence="1 2">
    <name type="scientific">Sinorhizobium phage phiN3</name>
    <dbReference type="NCBI Taxonomy" id="1647405"/>
    <lineage>
        <taxon>Viruses</taxon>
        <taxon>Duplodnaviria</taxon>
        <taxon>Heunggongvirae</taxon>
        <taxon>Uroviricota</taxon>
        <taxon>Caudoviricetes</taxon>
        <taxon>Emdodecavirus</taxon>
        <taxon>Emdodecavirus N3</taxon>
    </lineage>
</organism>
<gene>
    <name evidence="1" type="ORF">PHIN3_351</name>
</gene>
<reference evidence="1 2" key="1">
    <citation type="submission" date="2015-04" db="EMBL/GenBank/DDBJ databases">
        <authorList>
            <person name="Hodson T.S."/>
            <person name="Hyde J.R."/>
            <person name="Schouten J.T."/>
            <person name="Crockett J.T."/>
            <person name="Smith T.A."/>
            <person name="Merrill B.D."/>
            <person name="Crook M.B."/>
            <person name="Griffitts J.S."/>
            <person name="Burnett S.H."/>
            <person name="Grose J.H."/>
            <person name="Breakwell D.P."/>
        </authorList>
    </citation>
    <scope>NUCLEOTIDE SEQUENCE [LARGE SCALE GENOMIC DNA]</scope>
</reference>
<evidence type="ECO:0000313" key="1">
    <source>
        <dbReference type="EMBL" id="AKF13614.1"/>
    </source>
</evidence>
<sequence>MLKKVNKFNENDKLLIAAELATFGIKYRFRKFPSSYRLVFVGDWKTVCDILNRNSILNAGAQAYTQYSFQDIDPKHGEVFLYYTA</sequence>
<accession>A0A0F6WCZ2</accession>
<name>A0A0F6WCZ2_9CAUD</name>
<dbReference type="KEGG" id="vg:26639086"/>
<dbReference type="Proteomes" id="UP000202958">
    <property type="component" value="Segment"/>
</dbReference>
<protein>
    <submittedName>
        <fullName evidence="1">Uncharacterized protein</fullName>
    </submittedName>
</protein>
<evidence type="ECO:0000313" key="2">
    <source>
        <dbReference type="Proteomes" id="UP000202958"/>
    </source>
</evidence>
<dbReference type="RefSeq" id="YP_009212591.1">
    <property type="nucleotide sequence ID" value="NC_028945.1"/>
</dbReference>
<dbReference type="GeneID" id="26639086"/>
<dbReference type="EMBL" id="KR052482">
    <property type="protein sequence ID" value="AKF13614.1"/>
    <property type="molecule type" value="Genomic_DNA"/>
</dbReference>
<proteinExistence type="predicted"/>